<dbReference type="InterPro" id="IPR050482">
    <property type="entry name" value="Sensor_HK_TwoCompSys"/>
</dbReference>
<keyword evidence="5" id="KW-0418">Kinase</keyword>
<proteinExistence type="predicted"/>
<feature type="transmembrane region" description="Helical" evidence="9">
    <location>
        <begin position="56"/>
        <end position="76"/>
    </location>
</feature>
<reference evidence="11 12" key="1">
    <citation type="submission" date="2019-06" db="EMBL/GenBank/DDBJ databases">
        <title>Rhodococcus spaelei sp. nov., isolated from a cave.</title>
        <authorList>
            <person name="Lee S.D."/>
        </authorList>
    </citation>
    <scope>NUCLEOTIDE SEQUENCE [LARGE SCALE GENOMIC DNA]</scope>
    <source>
        <strain evidence="11 12">C9-5</strain>
    </source>
</reference>
<dbReference type="GO" id="GO:0016301">
    <property type="term" value="F:kinase activity"/>
    <property type="evidence" value="ECO:0007669"/>
    <property type="project" value="UniProtKB-KW"/>
</dbReference>
<dbReference type="Pfam" id="PF02518">
    <property type="entry name" value="HATPase_c"/>
    <property type="match status" value="1"/>
</dbReference>
<dbReference type="InterPro" id="IPR036890">
    <property type="entry name" value="HATPase_C_sf"/>
</dbReference>
<keyword evidence="7" id="KW-0902">Two-component regulatory system</keyword>
<gene>
    <name evidence="11" type="ORF">FK531_05015</name>
</gene>
<keyword evidence="6 9" id="KW-1133">Transmembrane helix</keyword>
<keyword evidence="3" id="KW-0808">Transferase</keyword>
<dbReference type="PANTHER" id="PTHR24421">
    <property type="entry name" value="NITRATE/NITRITE SENSOR PROTEIN NARX-RELATED"/>
    <property type="match status" value="1"/>
</dbReference>
<keyword evidence="8 9" id="KW-0472">Membrane</keyword>
<keyword evidence="2" id="KW-1003">Cell membrane</keyword>
<dbReference type="Gene3D" id="3.30.565.10">
    <property type="entry name" value="Histidine kinase-like ATPase, C-terminal domain"/>
    <property type="match status" value="1"/>
</dbReference>
<dbReference type="SMART" id="SM00387">
    <property type="entry name" value="HATPase_c"/>
    <property type="match status" value="1"/>
</dbReference>
<feature type="transmembrane region" description="Helical" evidence="9">
    <location>
        <begin position="167"/>
        <end position="187"/>
    </location>
</feature>
<dbReference type="OrthoDB" id="5243952at2"/>
<keyword evidence="11" id="KW-0547">Nucleotide-binding</keyword>
<dbReference type="Proteomes" id="UP000316256">
    <property type="component" value="Unassembled WGS sequence"/>
</dbReference>
<dbReference type="CDD" id="cd16917">
    <property type="entry name" value="HATPase_UhpB-NarQ-NarX-like"/>
    <property type="match status" value="1"/>
</dbReference>
<dbReference type="GO" id="GO:0005886">
    <property type="term" value="C:plasma membrane"/>
    <property type="evidence" value="ECO:0007669"/>
    <property type="project" value="UniProtKB-SubCell"/>
</dbReference>
<evidence type="ECO:0000256" key="6">
    <source>
        <dbReference type="ARBA" id="ARBA00022989"/>
    </source>
</evidence>
<comment type="subcellular location">
    <subcellularLocation>
        <location evidence="1">Cell membrane</location>
        <topology evidence="1">Multi-pass membrane protein</topology>
    </subcellularLocation>
</comment>
<dbReference type="SUPFAM" id="SSF55874">
    <property type="entry name" value="ATPase domain of HSP90 chaperone/DNA topoisomerase II/histidine kinase"/>
    <property type="match status" value="1"/>
</dbReference>
<feature type="transmembrane region" description="Helical" evidence="9">
    <location>
        <begin position="137"/>
        <end position="155"/>
    </location>
</feature>
<feature type="domain" description="Histidine kinase/HSP90-like ATPase" evidence="10">
    <location>
        <begin position="314"/>
        <end position="411"/>
    </location>
</feature>
<keyword evidence="11" id="KW-0067">ATP-binding</keyword>
<protein>
    <submittedName>
        <fullName evidence="11">ATP-binding protein</fullName>
    </submittedName>
</protein>
<evidence type="ECO:0000256" key="4">
    <source>
        <dbReference type="ARBA" id="ARBA00022692"/>
    </source>
</evidence>
<evidence type="ECO:0000256" key="9">
    <source>
        <dbReference type="SAM" id="Phobius"/>
    </source>
</evidence>
<dbReference type="AlphaFoldDB" id="A0A541BNW3"/>
<evidence type="ECO:0000259" key="10">
    <source>
        <dbReference type="SMART" id="SM00387"/>
    </source>
</evidence>
<feature type="transmembrane region" description="Helical" evidence="9">
    <location>
        <begin position="88"/>
        <end position="107"/>
    </location>
</feature>
<evidence type="ECO:0000256" key="8">
    <source>
        <dbReference type="ARBA" id="ARBA00023136"/>
    </source>
</evidence>
<organism evidence="11 12">
    <name type="scientific">Rhodococcus spelaei</name>
    <dbReference type="NCBI Taxonomy" id="2546320"/>
    <lineage>
        <taxon>Bacteria</taxon>
        <taxon>Bacillati</taxon>
        <taxon>Actinomycetota</taxon>
        <taxon>Actinomycetes</taxon>
        <taxon>Mycobacteriales</taxon>
        <taxon>Nocardiaceae</taxon>
        <taxon>Rhodococcus</taxon>
    </lineage>
</organism>
<evidence type="ECO:0000256" key="7">
    <source>
        <dbReference type="ARBA" id="ARBA00023012"/>
    </source>
</evidence>
<evidence type="ECO:0000256" key="3">
    <source>
        <dbReference type="ARBA" id="ARBA00022679"/>
    </source>
</evidence>
<sequence length="429" mass="45503">MSKSAAFMGLGDTPDLERIIADHAYRGVRLQLAVRTVLVVLIALTLVVVPPARDAAVCYAIFACYALWAAAVAVWMGHSGRAHVDASWLALFVDLAVVAALTLVAGIAAQQSWTANILTNALFMIPLLACTQLRPGVCAAVVVPTVAVFLTASWATMTSNEEPWSSILLSTMALAGLGGGAIGLSWIQRSRVHTIGTLVRDRTALLAELMNLEQRERQALSERLHDGALQYVLAARQDLDDVRNGQSDALDRMDEALHESSRLLRSATSELHPAVLEHVGLAPALADLARSAAVRGGFDCEVNAEGWPDGLRTSVDSMLYGVARELLTNVVKHAAAQSVRVDLRWTGQRATLEVVDDGVGIGAQVRDRSLTAGHIGLASQELRLAAAGGSLSVRPGTRTGAVARVDVPGIPATRQRCARSAATSLERGQ</sequence>
<dbReference type="GO" id="GO:0000160">
    <property type="term" value="P:phosphorelay signal transduction system"/>
    <property type="evidence" value="ECO:0007669"/>
    <property type="project" value="UniProtKB-KW"/>
</dbReference>
<evidence type="ECO:0000256" key="5">
    <source>
        <dbReference type="ARBA" id="ARBA00022777"/>
    </source>
</evidence>
<comment type="caution">
    <text evidence="11">The sequence shown here is derived from an EMBL/GenBank/DDBJ whole genome shotgun (WGS) entry which is preliminary data.</text>
</comment>
<evidence type="ECO:0000256" key="2">
    <source>
        <dbReference type="ARBA" id="ARBA00022475"/>
    </source>
</evidence>
<dbReference type="GO" id="GO:0005524">
    <property type="term" value="F:ATP binding"/>
    <property type="evidence" value="ECO:0007669"/>
    <property type="project" value="UniProtKB-KW"/>
</dbReference>
<keyword evidence="12" id="KW-1185">Reference proteome</keyword>
<evidence type="ECO:0000313" key="11">
    <source>
        <dbReference type="EMBL" id="TQF74027.1"/>
    </source>
</evidence>
<name>A0A541BNW3_9NOCA</name>
<accession>A0A541BNW3</accession>
<evidence type="ECO:0000256" key="1">
    <source>
        <dbReference type="ARBA" id="ARBA00004651"/>
    </source>
</evidence>
<dbReference type="PANTHER" id="PTHR24421:SF37">
    <property type="entry name" value="SENSOR HISTIDINE KINASE NARS"/>
    <property type="match status" value="1"/>
</dbReference>
<dbReference type="EMBL" id="VIGH01000002">
    <property type="protein sequence ID" value="TQF74027.1"/>
    <property type="molecule type" value="Genomic_DNA"/>
</dbReference>
<dbReference type="RefSeq" id="WP_142095765.1">
    <property type="nucleotide sequence ID" value="NZ_VIGH01000002.1"/>
</dbReference>
<evidence type="ECO:0000313" key="12">
    <source>
        <dbReference type="Proteomes" id="UP000316256"/>
    </source>
</evidence>
<feature type="transmembrane region" description="Helical" evidence="9">
    <location>
        <begin position="32"/>
        <end position="50"/>
    </location>
</feature>
<keyword evidence="4 9" id="KW-0812">Transmembrane</keyword>
<dbReference type="InterPro" id="IPR003594">
    <property type="entry name" value="HATPase_dom"/>
</dbReference>